<evidence type="ECO:0000256" key="2">
    <source>
        <dbReference type="ARBA" id="ARBA00022630"/>
    </source>
</evidence>
<feature type="domain" description="Acyl-CoA oxidase/dehydrogenase middle" evidence="14">
    <location>
        <begin position="124"/>
        <end position="211"/>
    </location>
</feature>
<keyword evidence="18" id="KW-1185">Reference proteome</keyword>
<feature type="domain" description="Acyl-CoA dehydrogenase C-terminal" evidence="16">
    <location>
        <begin position="238"/>
        <end position="352"/>
    </location>
</feature>
<dbReference type="InterPro" id="IPR046373">
    <property type="entry name" value="Acyl-CoA_Oxase/DH_mid-dom_sf"/>
</dbReference>
<comment type="pathway">
    <text evidence="7">Sulfur metabolism; dibenzothiophene degradation.</text>
</comment>
<evidence type="ECO:0000256" key="8">
    <source>
        <dbReference type="ARBA" id="ARBA00034317"/>
    </source>
</evidence>
<dbReference type="AlphaFoldDB" id="A0A9X1SSV7"/>
<evidence type="ECO:0000259" key="16">
    <source>
        <dbReference type="Pfam" id="PF08028"/>
    </source>
</evidence>
<dbReference type="Gene3D" id="1.20.140.10">
    <property type="entry name" value="Butyryl-CoA Dehydrogenase, subunit A, domain 3"/>
    <property type="match status" value="1"/>
</dbReference>
<dbReference type="RefSeq" id="WP_231440150.1">
    <property type="nucleotide sequence ID" value="NZ_JAJOMB010000003.1"/>
</dbReference>
<keyword evidence="3" id="KW-0288">FMN</keyword>
<dbReference type="PIRSF" id="PIRSF016578">
    <property type="entry name" value="HsaA"/>
    <property type="match status" value="1"/>
</dbReference>
<feature type="domain" description="Acyl-CoA dehydrogenase/oxidase N-terminal" evidence="15">
    <location>
        <begin position="14"/>
        <end position="119"/>
    </location>
</feature>
<evidence type="ECO:0000256" key="9">
    <source>
        <dbReference type="ARBA" id="ARBA00034328"/>
    </source>
</evidence>
<evidence type="ECO:0000256" key="5">
    <source>
        <dbReference type="ARBA" id="ARBA00023002"/>
    </source>
</evidence>
<dbReference type="GO" id="GO:0050660">
    <property type="term" value="F:flavin adenine dinucleotide binding"/>
    <property type="evidence" value="ECO:0007669"/>
    <property type="project" value="InterPro"/>
</dbReference>
<keyword evidence="6" id="KW-0503">Monooxygenase</keyword>
<keyword evidence="4" id="KW-0547">Nucleotide-binding</keyword>
<dbReference type="Gene3D" id="1.10.540.10">
    <property type="entry name" value="Acyl-CoA dehydrogenase/oxidase, N-terminal domain"/>
    <property type="match status" value="1"/>
</dbReference>
<dbReference type="EMBL" id="JAJOMB010000003">
    <property type="protein sequence ID" value="MCD5310974.1"/>
    <property type="molecule type" value="Genomic_DNA"/>
</dbReference>
<dbReference type="GO" id="GO:0004497">
    <property type="term" value="F:monooxygenase activity"/>
    <property type="evidence" value="ECO:0007669"/>
    <property type="project" value="UniProtKB-KW"/>
</dbReference>
<dbReference type="InterPro" id="IPR006091">
    <property type="entry name" value="Acyl-CoA_Oxase/DH_mid-dom"/>
</dbReference>
<dbReference type="Proteomes" id="UP001138997">
    <property type="component" value="Unassembled WGS sequence"/>
</dbReference>
<dbReference type="InterPro" id="IPR036250">
    <property type="entry name" value="AcylCo_DH-like_C"/>
</dbReference>
<dbReference type="InterPro" id="IPR009100">
    <property type="entry name" value="AcylCoA_DH/oxidase_NM_dom_sf"/>
</dbReference>
<comment type="catalytic activity">
    <reaction evidence="12">
        <text>dibenzothiophene 5-oxide + FMNH2 + O2 = dibenzothiophene 5,5-dioxide + FMN + H2O + H(+)</text>
        <dbReference type="Rhea" id="RHEA:49080"/>
        <dbReference type="ChEBI" id="CHEBI:15377"/>
        <dbReference type="ChEBI" id="CHEBI:15378"/>
        <dbReference type="ChEBI" id="CHEBI:15379"/>
        <dbReference type="ChEBI" id="CHEBI:23683"/>
        <dbReference type="ChEBI" id="CHEBI:57618"/>
        <dbReference type="ChEBI" id="CHEBI:58210"/>
        <dbReference type="ChEBI" id="CHEBI:90356"/>
    </reaction>
</comment>
<dbReference type="Pfam" id="PF02770">
    <property type="entry name" value="Acyl-CoA_dh_M"/>
    <property type="match status" value="1"/>
</dbReference>
<dbReference type="PANTHER" id="PTHR43884">
    <property type="entry name" value="ACYL-COA DEHYDROGENASE"/>
    <property type="match status" value="1"/>
</dbReference>
<evidence type="ECO:0000256" key="12">
    <source>
        <dbReference type="ARBA" id="ARBA00048445"/>
    </source>
</evidence>
<evidence type="ECO:0000256" key="3">
    <source>
        <dbReference type="ARBA" id="ARBA00022643"/>
    </source>
</evidence>
<gene>
    <name evidence="17" type="ORF">LR394_08705</name>
</gene>
<evidence type="ECO:0000313" key="18">
    <source>
        <dbReference type="Proteomes" id="UP001138997"/>
    </source>
</evidence>
<dbReference type="InterPro" id="IPR013107">
    <property type="entry name" value="Acyl-CoA_DH_C"/>
</dbReference>
<evidence type="ECO:0000259" key="14">
    <source>
        <dbReference type="Pfam" id="PF02770"/>
    </source>
</evidence>
<dbReference type="PANTHER" id="PTHR43884:SF12">
    <property type="entry name" value="ISOVALERYL-COA DEHYDROGENASE, MITOCHONDRIAL-RELATED"/>
    <property type="match status" value="1"/>
</dbReference>
<reference evidence="17" key="1">
    <citation type="submission" date="2021-11" db="EMBL/GenBank/DDBJ databases">
        <title>Streptomyces corallinus and Kineosporia corallina sp. nov., two new coral-derived marine actinobacteria.</title>
        <authorList>
            <person name="Buangrab K."/>
            <person name="Sutthacheep M."/>
            <person name="Yeemin T."/>
            <person name="Harunari E."/>
            <person name="Igarashi Y."/>
            <person name="Sripreechasak P."/>
            <person name="Kanchanasin P."/>
            <person name="Tanasupawat S."/>
            <person name="Phongsopitanun W."/>
        </authorList>
    </citation>
    <scope>NUCLEOTIDE SEQUENCE</scope>
    <source>
        <strain evidence="17">JCM 31032</strain>
    </source>
</reference>
<comment type="caution">
    <text evidence="17">The sequence shown here is derived from an EMBL/GenBank/DDBJ whole genome shotgun (WGS) entry which is preliminary data.</text>
</comment>
<dbReference type="SUPFAM" id="SSF56645">
    <property type="entry name" value="Acyl-CoA dehydrogenase NM domain-like"/>
    <property type="match status" value="1"/>
</dbReference>
<dbReference type="InterPro" id="IPR037069">
    <property type="entry name" value="AcylCoA_DH/ox_N_sf"/>
</dbReference>
<accession>A0A9X1SSV7</accession>
<dbReference type="Pfam" id="PF08028">
    <property type="entry name" value="Acyl-CoA_dh_2"/>
    <property type="match status" value="1"/>
</dbReference>
<comment type="catalytic activity">
    <reaction evidence="13">
        <text>dibenzothiophene + 2 FMNH2 + 2 O2 = dibenzothiophene 5,5-dioxide + 2 FMN + 2 H2O + 2 H(+)</text>
        <dbReference type="Rhea" id="RHEA:49072"/>
        <dbReference type="ChEBI" id="CHEBI:15377"/>
        <dbReference type="ChEBI" id="CHEBI:15378"/>
        <dbReference type="ChEBI" id="CHEBI:15379"/>
        <dbReference type="ChEBI" id="CHEBI:23681"/>
        <dbReference type="ChEBI" id="CHEBI:57618"/>
        <dbReference type="ChEBI" id="CHEBI:58210"/>
        <dbReference type="ChEBI" id="CHEBI:90356"/>
        <dbReference type="EC" id="1.14.14.21"/>
    </reaction>
</comment>
<proteinExistence type="inferred from homology"/>
<comment type="subcellular location">
    <subcellularLocation>
        <location evidence="1">Cytoplasm</location>
    </subcellularLocation>
</comment>
<dbReference type="Gene3D" id="2.40.110.10">
    <property type="entry name" value="Butyryl-CoA Dehydrogenase, subunit A, domain 2"/>
    <property type="match status" value="1"/>
</dbReference>
<evidence type="ECO:0000256" key="13">
    <source>
        <dbReference type="ARBA" id="ARBA00049456"/>
    </source>
</evidence>
<dbReference type="GO" id="GO:0003995">
    <property type="term" value="F:acyl-CoA dehydrogenase activity"/>
    <property type="evidence" value="ECO:0007669"/>
    <property type="project" value="TreeGrafter"/>
</dbReference>
<evidence type="ECO:0000256" key="1">
    <source>
        <dbReference type="ARBA" id="ARBA00004496"/>
    </source>
</evidence>
<name>A0A9X1SSV7_9ACTN</name>
<dbReference type="EC" id="1.14.14.21" evidence="9"/>
<evidence type="ECO:0000256" key="7">
    <source>
        <dbReference type="ARBA" id="ARBA00034307"/>
    </source>
</evidence>
<comment type="catalytic activity">
    <reaction evidence="11">
        <text>dibenzothiophene + FMNH2 + O2 = dibenzothiophene 5-oxide + FMN + H2O + H(+)</text>
        <dbReference type="Rhea" id="RHEA:49076"/>
        <dbReference type="ChEBI" id="CHEBI:15377"/>
        <dbReference type="ChEBI" id="CHEBI:15378"/>
        <dbReference type="ChEBI" id="CHEBI:15379"/>
        <dbReference type="ChEBI" id="CHEBI:23681"/>
        <dbReference type="ChEBI" id="CHEBI:23683"/>
        <dbReference type="ChEBI" id="CHEBI:57618"/>
        <dbReference type="ChEBI" id="CHEBI:58210"/>
    </reaction>
</comment>
<evidence type="ECO:0000256" key="11">
    <source>
        <dbReference type="ARBA" id="ARBA00047859"/>
    </source>
</evidence>
<protein>
    <recommendedName>
        <fullName evidence="10">Dibenzothiophene monooxygenase</fullName>
        <ecNumber evidence="9">1.14.14.21</ecNumber>
    </recommendedName>
</protein>
<dbReference type="InterPro" id="IPR013786">
    <property type="entry name" value="AcylCoA_DH/ox_N"/>
</dbReference>
<keyword evidence="5" id="KW-0560">Oxidoreductase</keyword>
<dbReference type="CDD" id="cd00567">
    <property type="entry name" value="ACAD"/>
    <property type="match status" value="1"/>
</dbReference>
<sequence>MLATSDERGDVVAQEQWLPKVQALAEDFAKDAARHDAEATLPLENLQALNACGLDTAVLPAPYGQGLSFQVLGQILTTLARACPSTATIWLMHIGAAHGLVSMSSAEQAQHFAAELAAGRRFANALSEPAGGNLFLMPQQPATPVEGGWELSGAKRFVSGCEIADYFLVNVLLDGVPGFFGIDKDASISFVPIWDTMGMRGTRSQLVSFDRTLLPTRRRCSPPDPSVINPIAVGLPFLSLGIAEGALNAFADYARGRVLPATGEPLSTMQWLKFDTAAAYVRLRGATLLANEAMALADAGDPRAVRVGVEAKLAANEVAKEMAALGLKAGGGSGYLNTSPIQRYFRDAQAGALMAYSVEVCSDQVGNWVLNPGQGEN</sequence>
<keyword evidence="2" id="KW-0285">Flavoprotein</keyword>
<evidence type="ECO:0000256" key="4">
    <source>
        <dbReference type="ARBA" id="ARBA00022741"/>
    </source>
</evidence>
<comment type="similarity">
    <text evidence="8">Belongs to the DszC flavin monooxygenase family.</text>
</comment>
<dbReference type="SUPFAM" id="SSF47203">
    <property type="entry name" value="Acyl-CoA dehydrogenase C-terminal domain-like"/>
    <property type="match status" value="1"/>
</dbReference>
<evidence type="ECO:0000313" key="17">
    <source>
        <dbReference type="EMBL" id="MCD5310974.1"/>
    </source>
</evidence>
<evidence type="ECO:0000256" key="6">
    <source>
        <dbReference type="ARBA" id="ARBA00023033"/>
    </source>
</evidence>
<dbReference type="GO" id="GO:0005737">
    <property type="term" value="C:cytoplasm"/>
    <property type="evidence" value="ECO:0007669"/>
    <property type="project" value="UniProtKB-SubCell"/>
</dbReference>
<evidence type="ECO:0000259" key="15">
    <source>
        <dbReference type="Pfam" id="PF02771"/>
    </source>
</evidence>
<organism evidence="17 18">
    <name type="scientific">Kineosporia babensis</name>
    <dbReference type="NCBI Taxonomy" id="499548"/>
    <lineage>
        <taxon>Bacteria</taxon>
        <taxon>Bacillati</taxon>
        <taxon>Actinomycetota</taxon>
        <taxon>Actinomycetes</taxon>
        <taxon>Kineosporiales</taxon>
        <taxon>Kineosporiaceae</taxon>
        <taxon>Kineosporia</taxon>
    </lineage>
</organism>
<evidence type="ECO:0000256" key="10">
    <source>
        <dbReference type="ARBA" id="ARBA00034345"/>
    </source>
</evidence>
<dbReference type="Pfam" id="PF02771">
    <property type="entry name" value="Acyl-CoA_dh_N"/>
    <property type="match status" value="1"/>
</dbReference>